<evidence type="ECO:0000313" key="6">
    <source>
        <dbReference type="Proteomes" id="UP000239724"/>
    </source>
</evidence>
<dbReference type="CDD" id="cd19138">
    <property type="entry name" value="AKR_YeaE"/>
    <property type="match status" value="1"/>
</dbReference>
<evidence type="ECO:0000256" key="3">
    <source>
        <dbReference type="PIRSR" id="PIRSR000097-3"/>
    </source>
</evidence>
<dbReference type="PIRSF" id="PIRSF000097">
    <property type="entry name" value="AKR"/>
    <property type="match status" value="1"/>
</dbReference>
<feature type="site" description="Lowers pKa of active site Tyr" evidence="3">
    <location>
        <position position="78"/>
    </location>
</feature>
<dbReference type="AlphaFoldDB" id="A0A2S6N449"/>
<dbReference type="PANTHER" id="PTHR43638">
    <property type="entry name" value="OXIDOREDUCTASE, ALDO/KETO REDUCTASE FAMILY PROTEIN"/>
    <property type="match status" value="1"/>
</dbReference>
<dbReference type="InterPro" id="IPR020471">
    <property type="entry name" value="AKR"/>
</dbReference>
<proteinExistence type="predicted"/>
<evidence type="ECO:0000259" key="4">
    <source>
        <dbReference type="Pfam" id="PF00248"/>
    </source>
</evidence>
<evidence type="ECO:0000256" key="2">
    <source>
        <dbReference type="PIRSR" id="PIRSR000097-2"/>
    </source>
</evidence>
<dbReference type="PRINTS" id="PR00069">
    <property type="entry name" value="ALDKETRDTASE"/>
</dbReference>
<dbReference type="EMBL" id="NHRY01000229">
    <property type="protein sequence ID" value="PPQ29357.1"/>
    <property type="molecule type" value="Genomic_DNA"/>
</dbReference>
<dbReference type="PANTHER" id="PTHR43638:SF3">
    <property type="entry name" value="ALDEHYDE REDUCTASE"/>
    <property type="match status" value="1"/>
</dbReference>
<gene>
    <name evidence="5" type="ORF">CCS01_22035</name>
</gene>
<evidence type="ECO:0000313" key="5">
    <source>
        <dbReference type="EMBL" id="PPQ29357.1"/>
    </source>
</evidence>
<sequence>MRTVTLPGGETVPAVGQGTWNMGERADQAAREADALRLGIDLGMTLVDTAEMYASGGAEEVVARAVAGQRDKVFIVSKVLPQNASRSGVPAACERSLRRLGTDRIDLYLLHWRGSHRLAETVAAFEALRAAGKIRHWGVSNLDVADMEEVAGLPGGAACATDQVLYHPDSRGIEFDLLPWCAQRGVPVMAYSPLGHNVQRLARSAALRAVADRHGVTLAQVAIAWGLRDGHVISIPKAADAAHVRENAAAAELALTPQDLAEIDAAHPPPKRKRALDLL</sequence>
<accession>A0A2S6N449</accession>
<name>A0A2S6N449_RHOGL</name>
<evidence type="ECO:0000256" key="1">
    <source>
        <dbReference type="PIRSR" id="PIRSR000097-1"/>
    </source>
</evidence>
<dbReference type="Pfam" id="PF00248">
    <property type="entry name" value="Aldo_ket_red"/>
    <property type="match status" value="1"/>
</dbReference>
<comment type="caution">
    <text evidence="5">The sequence shown here is derived from an EMBL/GenBank/DDBJ whole genome shotgun (WGS) entry which is preliminary data.</text>
</comment>
<dbReference type="SUPFAM" id="SSF51430">
    <property type="entry name" value="NAD(P)-linked oxidoreductase"/>
    <property type="match status" value="1"/>
</dbReference>
<dbReference type="Gene3D" id="3.20.20.100">
    <property type="entry name" value="NADP-dependent oxidoreductase domain"/>
    <property type="match status" value="1"/>
</dbReference>
<reference evidence="5 6" key="1">
    <citation type="journal article" date="2018" name="Arch. Microbiol.">
        <title>New insights into the metabolic potential of the phototrophic purple bacterium Rhodopila globiformis DSM 161(T) from its draft genome sequence and evidence for a vanadium-dependent nitrogenase.</title>
        <authorList>
            <person name="Imhoff J.F."/>
            <person name="Rahn T."/>
            <person name="Kunzel S."/>
            <person name="Neulinger S.C."/>
        </authorList>
    </citation>
    <scope>NUCLEOTIDE SEQUENCE [LARGE SCALE GENOMIC DNA]</scope>
    <source>
        <strain evidence="5 6">DSM 161</strain>
    </source>
</reference>
<dbReference type="Proteomes" id="UP000239724">
    <property type="component" value="Unassembled WGS sequence"/>
</dbReference>
<feature type="binding site" evidence="2">
    <location>
        <position position="111"/>
    </location>
    <ligand>
        <name>substrate</name>
    </ligand>
</feature>
<dbReference type="OrthoDB" id="9772407at2"/>
<feature type="active site" description="Proton donor" evidence="1">
    <location>
        <position position="53"/>
    </location>
</feature>
<protein>
    <recommendedName>
        <fullName evidence="4">NADP-dependent oxidoreductase domain-containing protein</fullName>
    </recommendedName>
</protein>
<dbReference type="InterPro" id="IPR036812">
    <property type="entry name" value="NAD(P)_OxRdtase_dom_sf"/>
</dbReference>
<feature type="domain" description="NADP-dependent oxidoreductase" evidence="4">
    <location>
        <begin position="15"/>
        <end position="266"/>
    </location>
</feature>
<dbReference type="RefSeq" id="WP_104520974.1">
    <property type="nucleotide sequence ID" value="NZ_NHRY01000229.1"/>
</dbReference>
<dbReference type="GO" id="GO:0016491">
    <property type="term" value="F:oxidoreductase activity"/>
    <property type="evidence" value="ECO:0007669"/>
    <property type="project" value="InterPro"/>
</dbReference>
<keyword evidence="6" id="KW-1185">Reference proteome</keyword>
<dbReference type="InterPro" id="IPR023210">
    <property type="entry name" value="NADP_OxRdtase_dom"/>
</dbReference>
<organism evidence="5 6">
    <name type="scientific">Rhodopila globiformis</name>
    <name type="common">Rhodopseudomonas globiformis</name>
    <dbReference type="NCBI Taxonomy" id="1071"/>
    <lineage>
        <taxon>Bacteria</taxon>
        <taxon>Pseudomonadati</taxon>
        <taxon>Pseudomonadota</taxon>
        <taxon>Alphaproteobacteria</taxon>
        <taxon>Acetobacterales</taxon>
        <taxon>Acetobacteraceae</taxon>
        <taxon>Rhodopila</taxon>
    </lineage>
</organism>